<comment type="function">
    <text evidence="8">Catalyzes the aldol cleavage of 4-hydroxy-4-methyl-2-oxoglutarate (HMG) into 2 molecules of pyruvate. Also contains a secondary oxaloacetate (OAA) decarboxylase activity due to the common pyruvate enolate transition state formed following C-C bond cleavage in the retro-aldol and decarboxylation reactions.</text>
</comment>
<dbReference type="PANTHER" id="PTHR33254">
    <property type="entry name" value="4-HYDROXY-4-METHYL-2-OXOGLUTARATE ALDOLASE 3-RELATED"/>
    <property type="match status" value="1"/>
</dbReference>
<comment type="similarity">
    <text evidence="3">Belongs to the class II aldolase/RraA-like family.</text>
</comment>
<evidence type="ECO:0000256" key="7">
    <source>
        <dbReference type="ARBA" id="ARBA00016549"/>
    </source>
</evidence>
<evidence type="ECO:0000256" key="9">
    <source>
        <dbReference type="ARBA" id="ARBA00030169"/>
    </source>
</evidence>
<dbReference type="CDD" id="cd16841">
    <property type="entry name" value="RraA_family"/>
    <property type="match status" value="1"/>
</dbReference>
<evidence type="ECO:0000256" key="8">
    <source>
        <dbReference type="ARBA" id="ARBA00025046"/>
    </source>
</evidence>
<evidence type="ECO:0000313" key="13">
    <source>
        <dbReference type="EMBL" id="KUN83316.1"/>
    </source>
</evidence>
<dbReference type="EMBL" id="LMWW01000025">
    <property type="protein sequence ID" value="KUN83316.1"/>
    <property type="molecule type" value="Genomic_DNA"/>
</dbReference>
<protein>
    <recommendedName>
        <fullName evidence="7">Putative 4-hydroxy-4-methyl-2-oxoglutarate aldolase</fullName>
        <ecNumber evidence="6">4.1.1.112</ecNumber>
        <ecNumber evidence="5">4.1.3.17</ecNumber>
    </recommendedName>
    <alternativeName>
        <fullName evidence="10">Oxaloacetate decarboxylase</fullName>
    </alternativeName>
    <alternativeName>
        <fullName evidence="9">RraA-like protein</fullName>
    </alternativeName>
</protein>
<evidence type="ECO:0000256" key="1">
    <source>
        <dbReference type="ARBA" id="ARBA00001342"/>
    </source>
</evidence>
<dbReference type="Gene3D" id="3.50.30.40">
    <property type="entry name" value="Ribonuclease E inhibitor RraA/RraA-like"/>
    <property type="match status" value="1"/>
</dbReference>
<dbReference type="Pfam" id="PF03737">
    <property type="entry name" value="RraA-like"/>
    <property type="match status" value="1"/>
</dbReference>
<comment type="subunit">
    <text evidence="4">Homotrimer.</text>
</comment>
<dbReference type="NCBIfam" id="NF006093">
    <property type="entry name" value="PRK08245.1"/>
    <property type="match status" value="1"/>
</dbReference>
<evidence type="ECO:0000313" key="14">
    <source>
        <dbReference type="Proteomes" id="UP000052982"/>
    </source>
</evidence>
<dbReference type="GO" id="GO:0008948">
    <property type="term" value="F:oxaloacetate decarboxylase activity"/>
    <property type="evidence" value="ECO:0007669"/>
    <property type="project" value="UniProtKB-EC"/>
</dbReference>
<dbReference type="GO" id="GO:0047443">
    <property type="term" value="F:4-hydroxy-4-methyl-2-oxoglutarate aldolase activity"/>
    <property type="evidence" value="ECO:0007669"/>
    <property type="project" value="UniProtKB-EC"/>
</dbReference>
<feature type="binding site" evidence="12">
    <location>
        <position position="133"/>
    </location>
    <ligand>
        <name>substrate</name>
    </ligand>
</feature>
<dbReference type="EC" id="4.1.1.112" evidence="6"/>
<name>A0A101T043_9ACTN</name>
<dbReference type="EC" id="4.1.3.17" evidence="5"/>
<feature type="binding site" evidence="12">
    <location>
        <position position="134"/>
    </location>
    <ligand>
        <name>Mg(2+)</name>
        <dbReference type="ChEBI" id="CHEBI:18420"/>
    </ligand>
</feature>
<keyword evidence="12" id="KW-0460">Magnesium</keyword>
<evidence type="ECO:0000256" key="6">
    <source>
        <dbReference type="ARBA" id="ARBA00012947"/>
    </source>
</evidence>
<dbReference type="InterPro" id="IPR005493">
    <property type="entry name" value="RraA/RraA-like"/>
</dbReference>
<comment type="catalytic activity">
    <reaction evidence="1">
        <text>4-hydroxy-4-methyl-2-oxoglutarate = 2 pyruvate</text>
        <dbReference type="Rhea" id="RHEA:22748"/>
        <dbReference type="ChEBI" id="CHEBI:15361"/>
        <dbReference type="ChEBI" id="CHEBI:58276"/>
        <dbReference type="EC" id="4.1.3.17"/>
    </reaction>
</comment>
<evidence type="ECO:0000256" key="11">
    <source>
        <dbReference type="ARBA" id="ARBA00047973"/>
    </source>
</evidence>
<evidence type="ECO:0000256" key="12">
    <source>
        <dbReference type="PIRSR" id="PIRSR605493-1"/>
    </source>
</evidence>
<comment type="caution">
    <text evidence="13">The sequence shown here is derived from an EMBL/GenBank/DDBJ whole genome shotgun (WGS) entry which is preliminary data.</text>
</comment>
<dbReference type="InterPro" id="IPR036704">
    <property type="entry name" value="RraA/RraA-like_sf"/>
</dbReference>
<keyword evidence="12" id="KW-0479">Metal-binding</keyword>
<organism evidence="13 14">
    <name type="scientific">Streptomyces griseoruber</name>
    <dbReference type="NCBI Taxonomy" id="1943"/>
    <lineage>
        <taxon>Bacteria</taxon>
        <taxon>Bacillati</taxon>
        <taxon>Actinomycetota</taxon>
        <taxon>Actinomycetes</taxon>
        <taxon>Kitasatosporales</taxon>
        <taxon>Streptomycetaceae</taxon>
        <taxon>Streptomyces</taxon>
    </lineage>
</organism>
<keyword evidence="14" id="KW-1185">Reference proteome</keyword>
<dbReference type="GO" id="GO:0046872">
    <property type="term" value="F:metal ion binding"/>
    <property type="evidence" value="ECO:0007669"/>
    <property type="project" value="UniProtKB-KW"/>
</dbReference>
<reference evidence="13 14" key="1">
    <citation type="submission" date="2015-10" db="EMBL/GenBank/DDBJ databases">
        <title>Draft genome sequence of Streptomyces griseoruber DSM 40281, type strain for the species Streptomyces griseoruber.</title>
        <authorList>
            <person name="Ruckert C."/>
            <person name="Winkler A."/>
            <person name="Kalinowski J."/>
            <person name="Kampfer P."/>
            <person name="Glaeser S."/>
        </authorList>
    </citation>
    <scope>NUCLEOTIDE SEQUENCE [LARGE SCALE GENOMIC DNA]</scope>
    <source>
        <strain evidence="13 14">DSM 40281</strain>
    </source>
</reference>
<comment type="cofactor">
    <cofactor evidence="2">
        <name>a divalent metal cation</name>
        <dbReference type="ChEBI" id="CHEBI:60240"/>
    </cofactor>
</comment>
<dbReference type="AlphaFoldDB" id="A0A101T043"/>
<proteinExistence type="inferred from homology"/>
<evidence type="ECO:0000256" key="10">
    <source>
        <dbReference type="ARBA" id="ARBA00032305"/>
    </source>
</evidence>
<evidence type="ECO:0000256" key="4">
    <source>
        <dbReference type="ARBA" id="ARBA00011233"/>
    </source>
</evidence>
<dbReference type="PANTHER" id="PTHR33254:SF16">
    <property type="entry name" value="BLR3842 PROTEIN"/>
    <property type="match status" value="1"/>
</dbReference>
<dbReference type="OrthoDB" id="9805307at2"/>
<comment type="cofactor">
    <cofactor evidence="12">
        <name>Mg(2+)</name>
        <dbReference type="ChEBI" id="CHEBI:18420"/>
    </cofactor>
</comment>
<accession>A0A101T043</accession>
<dbReference type="RefSeq" id="WP_055631667.1">
    <property type="nucleotide sequence ID" value="NZ_KQ948768.1"/>
</dbReference>
<evidence type="ECO:0000256" key="3">
    <source>
        <dbReference type="ARBA" id="ARBA00008621"/>
    </source>
</evidence>
<feature type="binding site" evidence="12">
    <location>
        <begin position="111"/>
        <end position="114"/>
    </location>
    <ligand>
        <name>substrate</name>
    </ligand>
</feature>
<dbReference type="SUPFAM" id="SSF89562">
    <property type="entry name" value="RraA-like"/>
    <property type="match status" value="1"/>
</dbReference>
<comment type="catalytic activity">
    <reaction evidence="11">
        <text>oxaloacetate + H(+) = pyruvate + CO2</text>
        <dbReference type="Rhea" id="RHEA:15641"/>
        <dbReference type="ChEBI" id="CHEBI:15361"/>
        <dbReference type="ChEBI" id="CHEBI:15378"/>
        <dbReference type="ChEBI" id="CHEBI:16452"/>
        <dbReference type="ChEBI" id="CHEBI:16526"/>
        <dbReference type="EC" id="4.1.1.112"/>
    </reaction>
</comment>
<evidence type="ECO:0000256" key="2">
    <source>
        <dbReference type="ARBA" id="ARBA00001968"/>
    </source>
</evidence>
<evidence type="ECO:0000256" key="5">
    <source>
        <dbReference type="ARBA" id="ARBA00012213"/>
    </source>
</evidence>
<gene>
    <name evidence="13" type="ORF">AQJ64_17790</name>
</gene>
<dbReference type="STRING" id="1943.AQJ64_17790"/>
<sequence length="244" mass="26230">MNGGNRVTKGTRATLDAEVRDRLRHTAVATISAELRRRGYPDMSIDGVHSRLPGSKLVGPARTLRFVAYRPDLSHEYGSGYHAQKQAFDDLRAGDVLVIEARRDPSTGTFGDVLALRAKVLGAAGIVSDGGVRDSAAVAGIGLPTFTQSVHPAVLGRRHVPWETDTTITCGGVAVQPGDIVVGDDDGVVVIPAHLVEEVADAAADQEKQDAWVAQRIAEGNPVEGLFPPTGRWKEEFDRWRESH</sequence>
<dbReference type="Proteomes" id="UP000052982">
    <property type="component" value="Unassembled WGS sequence"/>
</dbReference>